<accession>A0A1H7VBY2</accession>
<name>A0A1H7VBY2_AQUAM</name>
<dbReference type="Proteomes" id="UP000198521">
    <property type="component" value="Unassembled WGS sequence"/>
</dbReference>
<keyword evidence="2" id="KW-1185">Reference proteome</keyword>
<sequence length="56" mass="5968">MLKSILTQQGVKQLNKEQQQTINGGGGLNSECHSDSECDYPLICAGCLCRPVGGPF</sequence>
<evidence type="ECO:0000313" key="2">
    <source>
        <dbReference type="Proteomes" id="UP000198521"/>
    </source>
</evidence>
<evidence type="ECO:0000313" key="1">
    <source>
        <dbReference type="EMBL" id="SEM06743.1"/>
    </source>
</evidence>
<proteinExistence type="predicted"/>
<gene>
    <name evidence="1" type="ORF">SAMN04487910_4034</name>
</gene>
<organism evidence="1 2">
    <name type="scientific">Aquimarina amphilecti</name>
    <dbReference type="NCBI Taxonomy" id="1038014"/>
    <lineage>
        <taxon>Bacteria</taxon>
        <taxon>Pseudomonadati</taxon>
        <taxon>Bacteroidota</taxon>
        <taxon>Flavobacteriia</taxon>
        <taxon>Flavobacteriales</taxon>
        <taxon>Flavobacteriaceae</taxon>
        <taxon>Aquimarina</taxon>
    </lineage>
</organism>
<protein>
    <submittedName>
        <fullName evidence="1">Uncharacterized protein</fullName>
    </submittedName>
</protein>
<dbReference type="RefSeq" id="WP_155839683.1">
    <property type="nucleotide sequence ID" value="NZ_FOAB01000008.1"/>
</dbReference>
<reference evidence="1 2" key="1">
    <citation type="submission" date="2016-10" db="EMBL/GenBank/DDBJ databases">
        <authorList>
            <person name="de Groot N.N."/>
        </authorList>
    </citation>
    <scope>NUCLEOTIDE SEQUENCE [LARGE SCALE GENOMIC DNA]</scope>
    <source>
        <strain evidence="1 2">DSM 25232</strain>
    </source>
</reference>
<dbReference type="AlphaFoldDB" id="A0A1H7VBY2"/>
<dbReference type="STRING" id="1038014.SAMN04487910_4034"/>
<dbReference type="EMBL" id="FOAB01000008">
    <property type="protein sequence ID" value="SEM06743.1"/>
    <property type="molecule type" value="Genomic_DNA"/>
</dbReference>